<comment type="caution">
    <text evidence="1">The sequence shown here is derived from an EMBL/GenBank/DDBJ whole genome shotgun (WGS) entry which is preliminary data.</text>
</comment>
<dbReference type="EMBL" id="BARV01000715">
    <property type="protein sequence ID" value="GAI01559.1"/>
    <property type="molecule type" value="Genomic_DNA"/>
</dbReference>
<accession>X1M5C9</accession>
<dbReference type="AlphaFoldDB" id="X1M5C9"/>
<reference evidence="1" key="1">
    <citation type="journal article" date="2014" name="Front. Microbiol.">
        <title>High frequency of phylogenetically diverse reductive dehalogenase-homologous genes in deep subseafloor sedimentary metagenomes.</title>
        <authorList>
            <person name="Kawai M."/>
            <person name="Futagami T."/>
            <person name="Toyoda A."/>
            <person name="Takaki Y."/>
            <person name="Nishi S."/>
            <person name="Hori S."/>
            <person name="Arai W."/>
            <person name="Tsubouchi T."/>
            <person name="Morono Y."/>
            <person name="Uchiyama I."/>
            <person name="Ito T."/>
            <person name="Fujiyama A."/>
            <person name="Inagaki F."/>
            <person name="Takami H."/>
        </authorList>
    </citation>
    <scope>NUCLEOTIDE SEQUENCE</scope>
    <source>
        <strain evidence="1">Expedition CK06-06</strain>
    </source>
</reference>
<sequence>MVEFWKKKIKDLGLQREVFEALPYAVVGGAYDASFQTPQDEYTALTHIVPAGLQLKILFLRVWTQETGGARFSIVQTNPTAAGQTGTTEAFPVVGSVPSGVRDYPMLEAAGAEILHGSLVDPIHVLEGSINFNVLDTPTPSTEYHYGIVWWGTQKVPEE</sequence>
<name>X1M5C9_9ZZZZ</name>
<evidence type="ECO:0000313" key="1">
    <source>
        <dbReference type="EMBL" id="GAI01559.1"/>
    </source>
</evidence>
<protein>
    <submittedName>
        <fullName evidence="1">Uncharacterized protein</fullName>
    </submittedName>
</protein>
<gene>
    <name evidence="1" type="ORF">S06H3_02445</name>
</gene>
<organism evidence="1">
    <name type="scientific">marine sediment metagenome</name>
    <dbReference type="NCBI Taxonomy" id="412755"/>
    <lineage>
        <taxon>unclassified sequences</taxon>
        <taxon>metagenomes</taxon>
        <taxon>ecological metagenomes</taxon>
    </lineage>
</organism>
<proteinExistence type="predicted"/>